<protein>
    <submittedName>
        <fullName evidence="1">Putative ovule protein</fullName>
    </submittedName>
</protein>
<dbReference type="EMBL" id="GEDG01040523">
    <property type="protein sequence ID" value="JAP06697.1"/>
    <property type="molecule type" value="Transcribed_RNA"/>
</dbReference>
<sequence>SCAFSSCRLFITYQLRNTCTGFLFQETNRLAHQKFLITTIASTMTFQKKTRATNYNNPFPRFFFVQAIHNLATAKHLH</sequence>
<name>A0A0V0GG58_SOLCH</name>
<feature type="non-terminal residue" evidence="1">
    <location>
        <position position="1"/>
    </location>
</feature>
<proteinExistence type="predicted"/>
<reference evidence="1" key="1">
    <citation type="submission" date="2015-12" db="EMBL/GenBank/DDBJ databases">
        <title>Gene expression during late stages of embryo sac development: a critical building block for successful pollen-pistil interactions.</title>
        <authorList>
            <person name="Liu Y."/>
            <person name="Joly V."/>
            <person name="Sabar M."/>
            <person name="Matton D.P."/>
        </authorList>
    </citation>
    <scope>NUCLEOTIDE SEQUENCE</scope>
</reference>
<accession>A0A0V0GG58</accession>
<organism evidence="1">
    <name type="scientific">Solanum chacoense</name>
    <name type="common">Chaco potato</name>
    <dbReference type="NCBI Taxonomy" id="4108"/>
    <lineage>
        <taxon>Eukaryota</taxon>
        <taxon>Viridiplantae</taxon>
        <taxon>Streptophyta</taxon>
        <taxon>Embryophyta</taxon>
        <taxon>Tracheophyta</taxon>
        <taxon>Spermatophyta</taxon>
        <taxon>Magnoliopsida</taxon>
        <taxon>eudicotyledons</taxon>
        <taxon>Gunneridae</taxon>
        <taxon>Pentapetalae</taxon>
        <taxon>asterids</taxon>
        <taxon>lamiids</taxon>
        <taxon>Solanales</taxon>
        <taxon>Solanaceae</taxon>
        <taxon>Solanoideae</taxon>
        <taxon>Solaneae</taxon>
        <taxon>Solanum</taxon>
    </lineage>
</organism>
<dbReference type="AlphaFoldDB" id="A0A0V0GG58"/>
<evidence type="ECO:0000313" key="1">
    <source>
        <dbReference type="EMBL" id="JAP06697.1"/>
    </source>
</evidence>